<dbReference type="InterPro" id="IPR000608">
    <property type="entry name" value="UBC"/>
</dbReference>
<dbReference type="Pfam" id="PF00179">
    <property type="entry name" value="UQ_con"/>
    <property type="match status" value="1"/>
</dbReference>
<keyword evidence="3" id="KW-0808">Transferase</keyword>
<dbReference type="EMBL" id="NHTK01006127">
    <property type="protein sequence ID" value="PPQ63262.1"/>
    <property type="molecule type" value="Genomic_DNA"/>
</dbReference>
<feature type="compositionally biased region" description="Low complexity" evidence="12">
    <location>
        <begin position="340"/>
        <end position="351"/>
    </location>
</feature>
<dbReference type="GO" id="GO:0019789">
    <property type="term" value="F:SUMO transferase activity"/>
    <property type="evidence" value="ECO:0007669"/>
    <property type="project" value="UniProtKB-ARBA"/>
</dbReference>
<comment type="caution">
    <text evidence="14">The sequence shown here is derived from an EMBL/GenBank/DDBJ whole genome shotgun (WGS) entry which is preliminary data.</text>
</comment>
<keyword evidence="7" id="KW-0539">Nucleus</keyword>
<dbReference type="PROSITE" id="PS00183">
    <property type="entry name" value="UBC_1"/>
    <property type="match status" value="1"/>
</dbReference>
<feature type="active site" description="Glycyl thioester intermediate" evidence="11">
    <location>
        <position position="93"/>
    </location>
</feature>
<comment type="pathway">
    <text evidence="2">Protein modification; protein sumoylation.</text>
</comment>
<evidence type="ECO:0000256" key="11">
    <source>
        <dbReference type="PROSITE-ProRule" id="PRU10133"/>
    </source>
</evidence>
<dbReference type="SUPFAM" id="SSF54495">
    <property type="entry name" value="UBC-like"/>
    <property type="match status" value="1"/>
</dbReference>
<comment type="subcellular location">
    <subcellularLocation>
        <location evidence="1">Nucleus</location>
    </subcellularLocation>
</comment>
<gene>
    <name evidence="14" type="ORF">CVT24_006787</name>
</gene>
<feature type="region of interest" description="Disordered" evidence="12">
    <location>
        <begin position="295"/>
        <end position="315"/>
    </location>
</feature>
<evidence type="ECO:0000259" key="13">
    <source>
        <dbReference type="PROSITE" id="PS50127"/>
    </source>
</evidence>
<organism evidence="14 15">
    <name type="scientific">Panaeolus cyanescens</name>
    <dbReference type="NCBI Taxonomy" id="181874"/>
    <lineage>
        <taxon>Eukaryota</taxon>
        <taxon>Fungi</taxon>
        <taxon>Dikarya</taxon>
        <taxon>Basidiomycota</taxon>
        <taxon>Agaricomycotina</taxon>
        <taxon>Agaricomycetes</taxon>
        <taxon>Agaricomycetidae</taxon>
        <taxon>Agaricales</taxon>
        <taxon>Agaricineae</taxon>
        <taxon>Galeropsidaceae</taxon>
        <taxon>Panaeolus</taxon>
    </lineage>
</organism>
<feature type="compositionally biased region" description="Low complexity" evidence="12">
    <location>
        <begin position="471"/>
        <end position="483"/>
    </location>
</feature>
<feature type="region of interest" description="Disordered" evidence="12">
    <location>
        <begin position="335"/>
        <end position="375"/>
    </location>
</feature>
<dbReference type="InterPro" id="IPR016135">
    <property type="entry name" value="UBQ-conjugating_enzyme/RWD"/>
</dbReference>
<keyword evidence="5" id="KW-0833">Ubl conjugation pathway</keyword>
<evidence type="ECO:0000313" key="15">
    <source>
        <dbReference type="Proteomes" id="UP000284842"/>
    </source>
</evidence>
<dbReference type="InParanoid" id="A0A409V9B4"/>
<dbReference type="STRING" id="181874.A0A409V9B4"/>
<evidence type="ECO:0000313" key="14">
    <source>
        <dbReference type="EMBL" id="PPQ63262.1"/>
    </source>
</evidence>
<evidence type="ECO:0000256" key="4">
    <source>
        <dbReference type="ARBA" id="ARBA00022741"/>
    </source>
</evidence>
<dbReference type="CDD" id="cd23798">
    <property type="entry name" value="UBCc_UBE2I"/>
    <property type="match status" value="1"/>
</dbReference>
<evidence type="ECO:0000256" key="1">
    <source>
        <dbReference type="ARBA" id="ARBA00004123"/>
    </source>
</evidence>
<dbReference type="AlphaFoldDB" id="A0A409V9B4"/>
<keyword evidence="15" id="KW-1185">Reference proteome</keyword>
<evidence type="ECO:0000256" key="7">
    <source>
        <dbReference type="ARBA" id="ARBA00023242"/>
    </source>
</evidence>
<evidence type="ECO:0000256" key="3">
    <source>
        <dbReference type="ARBA" id="ARBA00022679"/>
    </source>
</evidence>
<dbReference type="GO" id="GO:0005524">
    <property type="term" value="F:ATP binding"/>
    <property type="evidence" value="ECO:0007669"/>
    <property type="project" value="UniProtKB-KW"/>
</dbReference>
<dbReference type="FunFam" id="3.10.110.10:FF:000035">
    <property type="entry name" value="SUMO-conjugating enzyme ubc9"/>
    <property type="match status" value="1"/>
</dbReference>
<dbReference type="PROSITE" id="PS50127">
    <property type="entry name" value="UBC_2"/>
    <property type="match status" value="1"/>
</dbReference>
<evidence type="ECO:0000256" key="5">
    <source>
        <dbReference type="ARBA" id="ARBA00022786"/>
    </source>
</evidence>
<sequence>MSGICRTRLAEERKQWRKDHPFGFYAKPAKSADGSMNLMEWEVGIPGKSKTSWEGGLFKLVMVFPEDYPSKPPKCKFTPPLFHPNVYPSGTVCLSILDEEKSWKPAITIKQILLGIQDLLDNPNVNDPAQSEAYTMFKNDKVAYERRIKQQARDNIPKLCTTTTILNCAKGVGDPDTSFERDPSSTSTTTDCIMLERPSVLDVHTPSSSFSITHSLLQESLHDLYNKLSRKPNTDYYGDRVGPGWLKYEYNDAIWNLDDDSDYTIFVWRRQQQVHDDSSHVESLASTSQLLLPPPDAARHTMPPTPTLHLCNPNKPLPTPPAYLNPSYYMFRPSRAQLTPSRRSPVPSKSSVGRRSKMGKSSFGDDSDDDGTPKFKKQFERFHSENGVRTVIGSIGPVQNVRMLLKSGYRHVYISRKFAVKHGFIPVDAAPGNYGYGGLVNIGTWPITLTPSSSQPNRPLVGYQKPDAHSHPSSGSSHTQHSSPNIPSVTTSKRGRTSQVAHKLALKPKEVIVQVYLSEEPHFDVVLGRSFFEKRQVRTNAADPTDVVCLDTGEKIECELVILKDGRGEIVTVT</sequence>
<dbReference type="GO" id="GO:0005634">
    <property type="term" value="C:nucleus"/>
    <property type="evidence" value="ECO:0007669"/>
    <property type="project" value="UniProtKB-SubCell"/>
</dbReference>
<accession>A0A409V9B4</accession>
<reference evidence="14 15" key="1">
    <citation type="journal article" date="2018" name="Evol. Lett.">
        <title>Horizontal gene cluster transfer increased hallucinogenic mushroom diversity.</title>
        <authorList>
            <person name="Reynolds H.T."/>
            <person name="Vijayakumar V."/>
            <person name="Gluck-Thaler E."/>
            <person name="Korotkin H.B."/>
            <person name="Matheny P.B."/>
            <person name="Slot J.C."/>
        </authorList>
    </citation>
    <scope>NUCLEOTIDE SEQUENCE [LARGE SCALE GENOMIC DNA]</scope>
    <source>
        <strain evidence="14 15">2629</strain>
    </source>
</reference>
<dbReference type="OrthoDB" id="6600758at2759"/>
<evidence type="ECO:0000256" key="12">
    <source>
        <dbReference type="SAM" id="MobiDB-lite"/>
    </source>
</evidence>
<evidence type="ECO:0000256" key="8">
    <source>
        <dbReference type="ARBA" id="ARBA00039165"/>
    </source>
</evidence>
<dbReference type="GO" id="GO:0016925">
    <property type="term" value="P:protein sumoylation"/>
    <property type="evidence" value="ECO:0007669"/>
    <property type="project" value="UniProtKB-ARBA"/>
</dbReference>
<feature type="domain" description="UBC core" evidence="13">
    <location>
        <begin position="4"/>
        <end position="157"/>
    </location>
</feature>
<dbReference type="InterPro" id="IPR023313">
    <property type="entry name" value="UBQ-conjugating_AS"/>
</dbReference>
<keyword evidence="6" id="KW-0067">ATP-binding</keyword>
<dbReference type="InterPro" id="IPR050113">
    <property type="entry name" value="Ub_conjugating_enzyme"/>
</dbReference>
<keyword evidence="4" id="KW-0547">Nucleotide-binding</keyword>
<dbReference type="PANTHER" id="PTHR24067">
    <property type="entry name" value="UBIQUITIN-CONJUGATING ENZYME E2"/>
    <property type="match status" value="1"/>
</dbReference>
<dbReference type="Gene3D" id="3.10.110.10">
    <property type="entry name" value="Ubiquitin Conjugating Enzyme"/>
    <property type="match status" value="1"/>
</dbReference>
<evidence type="ECO:0000256" key="6">
    <source>
        <dbReference type="ARBA" id="ARBA00022840"/>
    </source>
</evidence>
<evidence type="ECO:0000256" key="9">
    <source>
        <dbReference type="ARBA" id="ARBA00044296"/>
    </source>
</evidence>
<protein>
    <recommendedName>
        <fullName evidence="8">SUMO-conjugating enzyme UBC9</fullName>
    </recommendedName>
    <alternativeName>
        <fullName evidence="9">Ubiquitin carrier protein 9</fullName>
    </alternativeName>
    <alternativeName>
        <fullName evidence="10">Ubiquitin-conjugating enzyme E2-18 kDa</fullName>
    </alternativeName>
</protein>
<feature type="region of interest" description="Disordered" evidence="12">
    <location>
        <begin position="451"/>
        <end position="501"/>
    </location>
</feature>
<dbReference type="Proteomes" id="UP000284842">
    <property type="component" value="Unassembled WGS sequence"/>
</dbReference>
<feature type="compositionally biased region" description="Polar residues" evidence="12">
    <location>
        <begin position="484"/>
        <end position="500"/>
    </location>
</feature>
<evidence type="ECO:0000256" key="10">
    <source>
        <dbReference type="ARBA" id="ARBA00081544"/>
    </source>
</evidence>
<dbReference type="GO" id="GO:0005694">
    <property type="term" value="C:chromosome"/>
    <property type="evidence" value="ECO:0007669"/>
    <property type="project" value="UniProtKB-ARBA"/>
</dbReference>
<proteinExistence type="predicted"/>
<evidence type="ECO:0000256" key="2">
    <source>
        <dbReference type="ARBA" id="ARBA00004718"/>
    </source>
</evidence>
<dbReference type="SMART" id="SM00212">
    <property type="entry name" value="UBCc"/>
    <property type="match status" value="1"/>
</dbReference>
<name>A0A409V9B4_9AGAR</name>